<dbReference type="Proteomes" id="UP000186455">
    <property type="component" value="Unassembled WGS sequence"/>
</dbReference>
<feature type="compositionally biased region" description="Gly residues" evidence="1">
    <location>
        <begin position="632"/>
        <end position="642"/>
    </location>
</feature>
<keyword evidence="4" id="KW-1185">Reference proteome</keyword>
<feature type="domain" description="Band 7" evidence="2">
    <location>
        <begin position="284"/>
        <end position="524"/>
    </location>
</feature>
<evidence type="ECO:0000256" key="1">
    <source>
        <dbReference type="SAM" id="MobiDB-lite"/>
    </source>
</evidence>
<name>A0A1Q4V089_9ACTN</name>
<feature type="compositionally biased region" description="Low complexity" evidence="1">
    <location>
        <begin position="617"/>
        <end position="626"/>
    </location>
</feature>
<reference evidence="3 4" key="1">
    <citation type="submission" date="2015-06" db="EMBL/GenBank/DDBJ databases">
        <title>Cloning and characterization of the uncialamcin biosynthetic gene cluster.</title>
        <authorList>
            <person name="Yan X."/>
            <person name="Huang T."/>
            <person name="Ge H."/>
            <person name="Shen B."/>
        </authorList>
    </citation>
    <scope>NUCLEOTIDE SEQUENCE [LARGE SCALE GENOMIC DNA]</scope>
    <source>
        <strain evidence="3 4">DCA2648</strain>
    </source>
</reference>
<sequence>MLLVLLLIVGFVALSILIVHGSGRSKRERTSRSARQAGGMAGFGAGMLVSWAGLCVVPAGHVGIVHKRFGKAHPDQRFKRITPHDARGVQARTLLPGRLYWLTPFVHGVEFVPRVHVPAGQIGLVVAAEGAKRDPGRVLGRFVECDNFQDGPAFLLGGGEQGRQLAILRGDSSYYINTALFQVEVVPRTYVEPGTVGLIIAKDGAIRPPDRPLGRYVECDNFQDGPAFLLGGGEQGRQLAILTGGTHYDINPYLFETITSSNVGRSDGGGSDGLGTGQLKEIAIPVGHAGVVITLDGAEPDRTERRVGPIVKGHSSFRLPWIFLGSGGWRGVQEESLGEGSVYALNPWFVRVVLIPTRLLILDWSKKGGSQADNNYDAALDRISVNVQGHRLQVELRQTLNIPEAAAPRLVSEFGDSSSSGVGGLVNNPAPVQRFVERVLGGAVDTYFNGIAAESTVEEFLTGYAGIRTDLGAQVRNALAAWGVEAASTNLGEFESLDGDLDKARKRVFEAQTRTQELEEQKKNAHLKADIRHIELAAERERMLLDSVKLERKIELLGRDTVAMQLFLAELKHMKVPQIVSGDAESLLQYLPMQRALELIDGAKRHAEQPALTQTTPPGELLADGELLGDGELIGDGGGEPE</sequence>
<dbReference type="STRING" id="1048205.AB852_29980"/>
<evidence type="ECO:0000313" key="3">
    <source>
        <dbReference type="EMBL" id="OKH91302.1"/>
    </source>
</evidence>
<comment type="caution">
    <text evidence="3">The sequence shown here is derived from an EMBL/GenBank/DDBJ whole genome shotgun (WGS) entry which is preliminary data.</text>
</comment>
<dbReference type="InterPro" id="IPR001107">
    <property type="entry name" value="Band_7"/>
</dbReference>
<dbReference type="Pfam" id="PF01145">
    <property type="entry name" value="Band_7"/>
    <property type="match status" value="1"/>
</dbReference>
<evidence type="ECO:0000313" key="4">
    <source>
        <dbReference type="Proteomes" id="UP000186455"/>
    </source>
</evidence>
<protein>
    <recommendedName>
        <fullName evidence="2">Band 7 domain-containing protein</fullName>
    </recommendedName>
</protein>
<proteinExistence type="predicted"/>
<accession>A0A1Q4V089</accession>
<evidence type="ECO:0000259" key="2">
    <source>
        <dbReference type="Pfam" id="PF01145"/>
    </source>
</evidence>
<feature type="region of interest" description="Disordered" evidence="1">
    <location>
        <begin position="609"/>
        <end position="642"/>
    </location>
</feature>
<dbReference type="AlphaFoldDB" id="A0A1Q4V089"/>
<gene>
    <name evidence="3" type="ORF">AB852_29980</name>
</gene>
<organism evidence="3 4">
    <name type="scientific">Streptomyces uncialis</name>
    <dbReference type="NCBI Taxonomy" id="1048205"/>
    <lineage>
        <taxon>Bacteria</taxon>
        <taxon>Bacillati</taxon>
        <taxon>Actinomycetota</taxon>
        <taxon>Actinomycetes</taxon>
        <taxon>Kitasatosporales</taxon>
        <taxon>Streptomycetaceae</taxon>
        <taxon>Streptomyces</taxon>
    </lineage>
</organism>
<dbReference type="EMBL" id="LFBV01000010">
    <property type="protein sequence ID" value="OKH91302.1"/>
    <property type="molecule type" value="Genomic_DNA"/>
</dbReference>